<sequence>MMRYLFLAICLVCGGPLAAQDVGTAFFDMRYAGIRIATSKVTGSIDGNSFRMSLDSDYSLVIYSGTVTGRVSGKRQGERLVPQSYSMVSGSDPEYSTKIEYDGTSARKIVIEPPLEPNWGDGRVPLKPEHSQNVFDPMSAFVMASLKAGQDINNACATSVPVFTGLSRFDIVLSPRQASAKAARVLAKSKTSPPVISCAARFVPIAGHKPNNQTIKALTESASPILIDFDVELTGPVRMPRRIEIPTRFGTVVIERSEKPPA</sequence>
<reference evidence="2 3" key="1">
    <citation type="journal article" date="2017" name="Water Res.">
        <title>Comammox in drinking water systems.</title>
        <authorList>
            <person name="Wang Y."/>
            <person name="Ma L."/>
            <person name="Mao Y."/>
            <person name="Jiang X."/>
            <person name="Xia Y."/>
            <person name="Yu K."/>
            <person name="Li B."/>
            <person name="Zhang T."/>
        </authorList>
    </citation>
    <scope>NUCLEOTIDE SEQUENCE [LARGE SCALE GENOMIC DNA]</scope>
    <source>
        <strain evidence="2">SG_bin8</strain>
    </source>
</reference>
<feature type="signal peptide" evidence="1">
    <location>
        <begin position="1"/>
        <end position="19"/>
    </location>
</feature>
<dbReference type="RefSeq" id="WP_376802393.1">
    <property type="nucleotide sequence ID" value="NZ_DBNB01000015.1"/>
</dbReference>
<organism evidence="2 3">
    <name type="scientific">Candidatus Raskinella chloraquaticus</name>
    <dbReference type="NCBI Taxonomy" id="1951219"/>
    <lineage>
        <taxon>Bacteria</taxon>
        <taxon>Pseudomonadati</taxon>
        <taxon>Pseudomonadota</taxon>
        <taxon>Alphaproteobacteria</taxon>
        <taxon>Hyphomicrobiales</taxon>
        <taxon>Phreatobacteraceae</taxon>
        <taxon>Candidatus Raskinella</taxon>
    </lineage>
</organism>
<evidence type="ECO:0008006" key="4">
    <source>
        <dbReference type="Google" id="ProtNLM"/>
    </source>
</evidence>
<evidence type="ECO:0000313" key="3">
    <source>
        <dbReference type="Proteomes" id="UP000192872"/>
    </source>
</evidence>
<protein>
    <recommendedName>
        <fullName evidence="4">DUF3108 domain-containing protein</fullName>
    </recommendedName>
</protein>
<keyword evidence="1" id="KW-0732">Signal</keyword>
<evidence type="ECO:0000313" key="2">
    <source>
        <dbReference type="EMBL" id="OQW51451.1"/>
    </source>
</evidence>
<name>A0A1W9HW34_9HYPH</name>
<proteinExistence type="predicted"/>
<dbReference type="InterPro" id="IPR021457">
    <property type="entry name" value="DUF3108"/>
</dbReference>
<comment type="caution">
    <text evidence="2">The sequence shown here is derived from an EMBL/GenBank/DDBJ whole genome shotgun (WGS) entry which is preliminary data.</text>
</comment>
<feature type="chain" id="PRO_5011986717" description="DUF3108 domain-containing protein" evidence="1">
    <location>
        <begin position="20"/>
        <end position="262"/>
    </location>
</feature>
<accession>A0A1W9HW34</accession>
<evidence type="ECO:0000256" key="1">
    <source>
        <dbReference type="SAM" id="SignalP"/>
    </source>
</evidence>
<dbReference type="Pfam" id="PF11306">
    <property type="entry name" value="DUF3108"/>
    <property type="match status" value="1"/>
</dbReference>
<dbReference type="AlphaFoldDB" id="A0A1W9HW34"/>
<dbReference type="Proteomes" id="UP000192872">
    <property type="component" value="Unassembled WGS sequence"/>
</dbReference>
<dbReference type="EMBL" id="LWDL01000019">
    <property type="protein sequence ID" value="OQW51451.1"/>
    <property type="molecule type" value="Genomic_DNA"/>
</dbReference>
<gene>
    <name evidence="2" type="ORF">A4S15_11545</name>
</gene>
<dbReference type="STRING" id="1827387.A4S15_11545"/>